<evidence type="ECO:0000256" key="5">
    <source>
        <dbReference type="ARBA" id="ARBA00023136"/>
    </source>
</evidence>
<reference evidence="9" key="1">
    <citation type="submission" date="2020-06" db="EMBL/GenBank/DDBJ databases">
        <title>A chromosome-scale genome assembly of Talaromyces rugulosus W13939.</title>
        <authorList>
            <person name="Wang B."/>
            <person name="Guo L."/>
            <person name="Ye K."/>
            <person name="Wang L."/>
        </authorList>
    </citation>
    <scope>NUCLEOTIDE SEQUENCE [LARGE SCALE GENOMIC DNA]</scope>
    <source>
        <strain evidence="9">W13939</strain>
    </source>
</reference>
<dbReference type="PANTHER" id="PTHR48022">
    <property type="entry name" value="PLASTIDIC GLUCOSE TRANSPORTER 4"/>
    <property type="match status" value="1"/>
</dbReference>
<dbReference type="EMBL" id="CP055901">
    <property type="protein sequence ID" value="QKX60321.1"/>
    <property type="molecule type" value="Genomic_DNA"/>
</dbReference>
<dbReference type="AlphaFoldDB" id="A0A7H8R3R6"/>
<feature type="transmembrane region" description="Helical" evidence="6">
    <location>
        <begin position="367"/>
        <end position="386"/>
    </location>
</feature>
<dbReference type="InterPro" id="IPR036259">
    <property type="entry name" value="MFS_trans_sf"/>
</dbReference>
<feature type="transmembrane region" description="Helical" evidence="6">
    <location>
        <begin position="304"/>
        <end position="327"/>
    </location>
</feature>
<evidence type="ECO:0000256" key="2">
    <source>
        <dbReference type="ARBA" id="ARBA00010992"/>
    </source>
</evidence>
<gene>
    <name evidence="8" type="ORF">TRUGW13939_07464</name>
</gene>
<evidence type="ECO:0000256" key="1">
    <source>
        <dbReference type="ARBA" id="ARBA00004141"/>
    </source>
</evidence>
<evidence type="ECO:0000256" key="3">
    <source>
        <dbReference type="ARBA" id="ARBA00022692"/>
    </source>
</evidence>
<dbReference type="GeneID" id="55994957"/>
<evidence type="ECO:0000256" key="4">
    <source>
        <dbReference type="ARBA" id="ARBA00022989"/>
    </source>
</evidence>
<feature type="transmembrane region" description="Helical" evidence="6">
    <location>
        <begin position="77"/>
        <end position="101"/>
    </location>
</feature>
<feature type="transmembrane region" description="Helical" evidence="6">
    <location>
        <begin position="434"/>
        <end position="455"/>
    </location>
</feature>
<keyword evidence="9" id="KW-1185">Reference proteome</keyword>
<keyword evidence="3 6" id="KW-0812">Transmembrane</keyword>
<dbReference type="InterPro" id="IPR005828">
    <property type="entry name" value="MFS_sugar_transport-like"/>
</dbReference>
<dbReference type="GO" id="GO:0016020">
    <property type="term" value="C:membrane"/>
    <property type="evidence" value="ECO:0007669"/>
    <property type="project" value="UniProtKB-SubCell"/>
</dbReference>
<evidence type="ECO:0000256" key="6">
    <source>
        <dbReference type="SAM" id="Phobius"/>
    </source>
</evidence>
<dbReference type="RefSeq" id="XP_035346498.1">
    <property type="nucleotide sequence ID" value="XM_035490605.1"/>
</dbReference>
<name>A0A7H8R3R6_TALRU</name>
<accession>A0A7H8R3R6</accession>
<dbReference type="OrthoDB" id="6612291at2759"/>
<dbReference type="SUPFAM" id="SSF103473">
    <property type="entry name" value="MFS general substrate transporter"/>
    <property type="match status" value="1"/>
</dbReference>
<dbReference type="FunFam" id="1.20.1250.20:FF:000078">
    <property type="entry name" value="MFS maltose transporter, putative"/>
    <property type="match status" value="1"/>
</dbReference>
<dbReference type="Pfam" id="PF00083">
    <property type="entry name" value="Sugar_tr"/>
    <property type="match status" value="1"/>
</dbReference>
<evidence type="ECO:0000259" key="7">
    <source>
        <dbReference type="PROSITE" id="PS50850"/>
    </source>
</evidence>
<comment type="similarity">
    <text evidence="2">Belongs to the major facilitator superfamily. Sugar transporter (TC 2.A.1.1) family.</text>
</comment>
<feature type="transmembrane region" description="Helical" evidence="6">
    <location>
        <begin position="467"/>
        <end position="485"/>
    </location>
</feature>
<organism evidence="8 9">
    <name type="scientific">Talaromyces rugulosus</name>
    <name type="common">Penicillium rugulosum</name>
    <dbReference type="NCBI Taxonomy" id="121627"/>
    <lineage>
        <taxon>Eukaryota</taxon>
        <taxon>Fungi</taxon>
        <taxon>Dikarya</taxon>
        <taxon>Ascomycota</taxon>
        <taxon>Pezizomycotina</taxon>
        <taxon>Eurotiomycetes</taxon>
        <taxon>Eurotiomycetidae</taxon>
        <taxon>Eurotiales</taxon>
        <taxon>Trichocomaceae</taxon>
        <taxon>Talaromyces</taxon>
        <taxon>Talaromyces sect. Islandici</taxon>
    </lineage>
</organism>
<keyword evidence="4 6" id="KW-1133">Transmembrane helix</keyword>
<dbReference type="KEGG" id="trg:TRUGW13939_07464"/>
<comment type="subcellular location">
    <subcellularLocation>
        <location evidence="1">Membrane</location>
        <topology evidence="1">Multi-pass membrane protein</topology>
    </subcellularLocation>
</comment>
<feature type="transmembrane region" description="Helical" evidence="6">
    <location>
        <begin position="179"/>
        <end position="198"/>
    </location>
</feature>
<evidence type="ECO:0000313" key="8">
    <source>
        <dbReference type="EMBL" id="QKX60321.1"/>
    </source>
</evidence>
<feature type="transmembrane region" description="Helical" evidence="6">
    <location>
        <begin position="32"/>
        <end position="57"/>
    </location>
</feature>
<dbReference type="InterPro" id="IPR020846">
    <property type="entry name" value="MFS_dom"/>
</dbReference>
<dbReference type="InterPro" id="IPR050360">
    <property type="entry name" value="MFS_Sugar_Transporters"/>
</dbReference>
<feature type="transmembrane region" description="Helical" evidence="6">
    <location>
        <begin position="113"/>
        <end position="132"/>
    </location>
</feature>
<feature type="transmembrane region" description="Helical" evidence="6">
    <location>
        <begin position="339"/>
        <end position="360"/>
    </location>
</feature>
<feature type="transmembrane region" description="Helical" evidence="6">
    <location>
        <begin position="392"/>
        <end position="413"/>
    </location>
</feature>
<dbReference type="PROSITE" id="PS50850">
    <property type="entry name" value="MFS"/>
    <property type="match status" value="1"/>
</dbReference>
<feature type="domain" description="Major facilitator superfamily (MFS) profile" evidence="7">
    <location>
        <begin position="35"/>
        <end position="489"/>
    </location>
</feature>
<proteinExistence type="inferred from homology"/>
<dbReference type="GO" id="GO:0005351">
    <property type="term" value="F:carbohydrate:proton symporter activity"/>
    <property type="evidence" value="ECO:0007669"/>
    <property type="project" value="TreeGrafter"/>
</dbReference>
<dbReference type="PANTHER" id="PTHR48022:SF41">
    <property type="entry name" value="MAJOR FACILITATOR SUPERFAMILY (MFS) PROFILE DOMAIN-CONTAINING PROTEIN"/>
    <property type="match status" value="1"/>
</dbReference>
<protein>
    <recommendedName>
        <fullName evidence="7">Major facilitator superfamily (MFS) profile domain-containing protein</fullName>
    </recommendedName>
</protein>
<feature type="transmembrane region" description="Helical" evidence="6">
    <location>
        <begin position="218"/>
        <end position="238"/>
    </location>
</feature>
<feature type="transmembrane region" description="Helical" evidence="6">
    <location>
        <begin position="144"/>
        <end position="167"/>
    </location>
</feature>
<sequence length="530" mass="57569">MKSNKQDTGFFPLTNSDKSNSFWTKFTENRRLCLWGIALASCALVRGYETSFVGNIAGDPAFKLMFGIPDPSGDGGYIIPSIWLSLWSASSAIGSLIGSLIGGWSQDAVGRKWTIGVAGVIQAATVTISFLADQAATTDARGGIYFVGKVAQGIAMGAVMCTSQAYISEILPSSIRGSVVSTLAPFTVLGQIIAALVIKSQEDIMEPIAYRLPMATQWIFSAIPLALVVFLPESPAWLMRKGRFQQAREACLKLEGPKFSDDGNNAYDRLRADVARESEDGDKFDEISYLDLFRRRSDARRTMIVLFASTIPELFGLPLFGHTTYFAELLGMEAGEATTLYICGAVGGFIFSLLGFYLLTRVGRRRMLVFGLTPVALLWLAMGIAACFPSVSIAWFVGAVMAVSICIASAGPWPASYAVVGETSTLKLKAKTSGLAWFTNYLTNGIFGFFLPYIYNSDAGNLGGKIGFVYAAFTSIGVIGCWLLVPEMKDRSPIELDEMFEARLSTRKFRSYLGHAAIPEEEHPLRQANS</sequence>
<evidence type="ECO:0000313" key="9">
    <source>
        <dbReference type="Proteomes" id="UP000509510"/>
    </source>
</evidence>
<keyword evidence="5 6" id="KW-0472">Membrane</keyword>
<dbReference type="Proteomes" id="UP000509510">
    <property type="component" value="Chromosome IV"/>
</dbReference>
<dbReference type="Gene3D" id="1.20.1250.20">
    <property type="entry name" value="MFS general substrate transporter like domains"/>
    <property type="match status" value="1"/>
</dbReference>